<dbReference type="Pfam" id="PF09343">
    <property type="entry name" value="DUF2460"/>
    <property type="match status" value="1"/>
</dbReference>
<name>A0ABS2D768_9SPHN</name>
<dbReference type="Pfam" id="PF23844">
    <property type="entry name" value="NCTSP_N"/>
    <property type="match status" value="1"/>
</dbReference>
<dbReference type="InterPro" id="IPR057102">
    <property type="entry name" value="NCTSP_N"/>
</dbReference>
<sequence length="753" mass="80204">MGHWLCAKRGVQAEGVVTRFDARFWTVDFPRPMMAAVTTVAADGLRVDCTFQRQDDLAGLIWASEDRWDHPLLAYQTSRDFRACRLRFRWRSFGVRALDAVNGPVLTIEGRDAGGVARAWYVRLWNYAVGAAEDAVVSLDFADLDGGFLLPGEADPVFAGDVDRMFVSLVAPGYTGMAVDLPVAAEGWVELTDIACDGPGSVLAIGEAVVPEHELGIASGYDDSYNLTPARLLRNALHLGYRGAIVHYVGMSHYFRLSGGVVTLTGGALNRPCAAWHRDFARRAKALGYGVIWSLSYELFDAHCPAAWKQRAADGSPALTGWVPPSTLLSPANGAAMAYLQAVARAFMGVALEAGLPPKFQVGEPWWWVQPANHAPCLYDAAAVAAFAPVPIVSMRGPKTAAERATLDRAGACLAASTAALTAAARDAAPGCETHLLAYLPTILDPLSPEAKRANMPVGWASPAFDVLQLEDYDWAATGDTASTRAGVAAAEARLGYPAARQHYLSGFVLRREDAGQWAAIDAAAGAAQARGVAATVLWALPQVMRDGFIHFRGDEDVQAFDDVMFPLALGREAEVAPGFSTAILTSAGGTEQRNAGWAEALTRYDVGPGVRSEADIATLLAFFRARMGPARGFRLRDPFDFAGTGERIGVGDGAIRRFALVKHYGASVRRITRPEAGSVAVAVDGVAAGFAIEAGGWVTLDIAPAAGRVVTASFRFDVPVRFAEDRLSVQRQTFGAGAAASVPLVELREVVA</sequence>
<dbReference type="InterPro" id="IPR057122">
    <property type="entry name" value="TIM-barrel_NCTSP"/>
</dbReference>
<protein>
    <submittedName>
        <fullName evidence="4">DUF2460 domain-containing protein</fullName>
    </submittedName>
</protein>
<evidence type="ECO:0000259" key="2">
    <source>
        <dbReference type="Pfam" id="PF23844"/>
    </source>
</evidence>
<dbReference type="RefSeq" id="WP_204198887.1">
    <property type="nucleotide sequence ID" value="NZ_JAFEMC010000003.1"/>
</dbReference>
<dbReference type="Pfam" id="PF23845">
    <property type="entry name" value="TIM-barrel_NCTSP"/>
    <property type="match status" value="1"/>
</dbReference>
<evidence type="ECO:0000259" key="1">
    <source>
        <dbReference type="Pfam" id="PF09343"/>
    </source>
</evidence>
<comment type="caution">
    <text evidence="4">The sequence shown here is derived from an EMBL/GenBank/DDBJ whole genome shotgun (WGS) entry which is preliminary data.</text>
</comment>
<evidence type="ECO:0000259" key="3">
    <source>
        <dbReference type="Pfam" id="PF23845"/>
    </source>
</evidence>
<reference evidence="4 5" key="1">
    <citation type="submission" date="2020-12" db="EMBL/GenBank/DDBJ databases">
        <title>Sphingomonas sp.</title>
        <authorList>
            <person name="Kim M.K."/>
        </authorList>
    </citation>
    <scope>NUCLEOTIDE SEQUENCE [LARGE SCALE GENOMIC DNA]</scope>
    <source>
        <strain evidence="4 5">BT552</strain>
    </source>
</reference>
<dbReference type="EMBL" id="JAFEMC010000003">
    <property type="protein sequence ID" value="MBM6576771.1"/>
    <property type="molecule type" value="Genomic_DNA"/>
</dbReference>
<dbReference type="Proteomes" id="UP000763641">
    <property type="component" value="Unassembled WGS sequence"/>
</dbReference>
<accession>A0ABS2D768</accession>
<gene>
    <name evidence="4" type="ORF">ILT43_10325</name>
</gene>
<proteinExistence type="predicted"/>
<evidence type="ECO:0000313" key="4">
    <source>
        <dbReference type="EMBL" id="MBM6576771.1"/>
    </source>
</evidence>
<feature type="domain" description="Non-contractile tail sheath N-terminal" evidence="2">
    <location>
        <begin position="17"/>
        <end position="206"/>
    </location>
</feature>
<keyword evidence="5" id="KW-1185">Reference proteome</keyword>
<feature type="domain" description="Non-contractile tail sheath TIM barrel" evidence="3">
    <location>
        <begin position="211"/>
        <end position="549"/>
    </location>
</feature>
<feature type="domain" description="DUF2460" evidence="1">
    <location>
        <begin position="562"/>
        <end position="749"/>
    </location>
</feature>
<dbReference type="InterPro" id="IPR011740">
    <property type="entry name" value="DUF2460"/>
</dbReference>
<evidence type="ECO:0000313" key="5">
    <source>
        <dbReference type="Proteomes" id="UP000763641"/>
    </source>
</evidence>
<dbReference type="NCBIfam" id="TIGR02217">
    <property type="entry name" value="chp_TIGR02217"/>
    <property type="match status" value="1"/>
</dbReference>
<organism evidence="4 5">
    <name type="scientific">Sphingomonas longa</name>
    <dbReference type="NCBI Taxonomy" id="2778730"/>
    <lineage>
        <taxon>Bacteria</taxon>
        <taxon>Pseudomonadati</taxon>
        <taxon>Pseudomonadota</taxon>
        <taxon>Alphaproteobacteria</taxon>
        <taxon>Sphingomonadales</taxon>
        <taxon>Sphingomonadaceae</taxon>
        <taxon>Sphingomonas</taxon>
    </lineage>
</organism>